<dbReference type="AlphaFoldDB" id="A0P1T6"/>
<dbReference type="InterPro" id="IPR049751">
    <property type="entry name" value="TraI/MobA_relaxases"/>
</dbReference>
<evidence type="ECO:0000313" key="4">
    <source>
        <dbReference type="EMBL" id="EAV41012.1"/>
    </source>
</evidence>
<dbReference type="GeneID" id="68849398"/>
<evidence type="ECO:0000256" key="1">
    <source>
        <dbReference type="SAM" id="MobiDB-lite"/>
    </source>
</evidence>
<name>A0P1T6_ROSAI</name>
<feature type="compositionally biased region" description="Basic and acidic residues" evidence="1">
    <location>
        <begin position="163"/>
        <end position="184"/>
    </location>
</feature>
<sequence>MIAKKTSLKKCSSAKALAKYIAGAKEKGEKLDQFWLSNCKAGDGIGDLDTAIAEIRATQALNARSKSDPNYHLVVSFAKGEKPDIDVLKDIETEFAMALGLEDHQRVVGTHINTENFHMHIQFNLVHPETFRMHTPFRDFQILQKTAAELEKKHGLEVVQGRGPDKDRIQEERDNQRARDKEANSWEQSFSGYLKEHKTDLLAVLRVAETWEELHEGFALYGVGLRRRGAGFVFRDIDTGTMEKASAVDRLFSKKNLEDKYGPYRKQDRLFDQTKPKTKYRRRPLDPRLEQHPAWKRMTGGHTGKRVSWRRFLEQQAGVDAEAREALELQKSYLQIISGQEPKKIRTRQIRSRRSKGMSR</sequence>
<accession>A0P1T6</accession>
<dbReference type="RefSeq" id="WP_006939191.1">
    <property type="nucleotide sequence ID" value="NZ_AAUW01000024.1"/>
</dbReference>
<feature type="compositionally biased region" description="Basic residues" evidence="1">
    <location>
        <begin position="345"/>
        <end position="360"/>
    </location>
</feature>
<protein>
    <submittedName>
        <fullName evidence="4">Relaxase/mobilization nuclease domain</fullName>
    </submittedName>
</protein>
<dbReference type="OrthoDB" id="279005at2"/>
<evidence type="ECO:0000259" key="3">
    <source>
        <dbReference type="Pfam" id="PF22863"/>
    </source>
</evidence>
<reference evidence="4 5" key="1">
    <citation type="submission" date="2006-05" db="EMBL/GenBank/DDBJ databases">
        <authorList>
            <person name="King G."/>
            <person name="Ferriera S."/>
            <person name="Johnson J."/>
            <person name="Kravitz S."/>
            <person name="Beeson K."/>
            <person name="Sutton G."/>
            <person name="Rogers Y.-H."/>
            <person name="Friedman R."/>
            <person name="Frazier M."/>
            <person name="Venter J.C."/>
        </authorList>
    </citation>
    <scope>NUCLEOTIDE SEQUENCE [LARGE SCALE GENOMIC DNA]</scope>
    <source>
        <strain evidence="5">ATCC 25650 / DSM 13394 / JCM 20685 / NBRC 16684 / NCIMB 2208 / IAM 12614 / B1</strain>
    </source>
</reference>
<dbReference type="Proteomes" id="UP000004848">
    <property type="component" value="Unassembled WGS sequence"/>
</dbReference>
<dbReference type="Pfam" id="PF03432">
    <property type="entry name" value="Relaxase"/>
    <property type="match status" value="1"/>
</dbReference>
<gene>
    <name evidence="4" type="ORF">SIAM614_29821</name>
</gene>
<feature type="domain" description="TraI-like middle" evidence="3">
    <location>
        <begin position="175"/>
        <end position="266"/>
    </location>
</feature>
<dbReference type="Pfam" id="PF22863">
    <property type="entry name" value="TraI_middle"/>
    <property type="match status" value="1"/>
</dbReference>
<dbReference type="NCBIfam" id="NF041893">
    <property type="entry name" value="TraI_MobP_relax"/>
    <property type="match status" value="1"/>
</dbReference>
<organism evidence="4 5">
    <name type="scientific">Roseibium aggregatum (strain ATCC 25650 / DSM 13394 / JCM 20685 / NBRC 16684 / NCIMB 2208 / IAM 12614 / B1)</name>
    <name type="common">Stappia aggregata</name>
    <dbReference type="NCBI Taxonomy" id="384765"/>
    <lineage>
        <taxon>Bacteria</taxon>
        <taxon>Pseudomonadati</taxon>
        <taxon>Pseudomonadota</taxon>
        <taxon>Alphaproteobacteria</taxon>
        <taxon>Hyphomicrobiales</taxon>
        <taxon>Stappiaceae</taxon>
        <taxon>Roseibium</taxon>
    </lineage>
</organism>
<dbReference type="InterPro" id="IPR054462">
    <property type="entry name" value="TraI_M"/>
</dbReference>
<dbReference type="EMBL" id="AAUW01000024">
    <property type="protein sequence ID" value="EAV41012.1"/>
    <property type="molecule type" value="Genomic_DNA"/>
</dbReference>
<comment type="caution">
    <text evidence="4">The sequence shown here is derived from an EMBL/GenBank/DDBJ whole genome shotgun (WGS) entry which is preliminary data.</text>
</comment>
<evidence type="ECO:0000313" key="5">
    <source>
        <dbReference type="Proteomes" id="UP000004848"/>
    </source>
</evidence>
<feature type="region of interest" description="Disordered" evidence="1">
    <location>
        <begin position="341"/>
        <end position="360"/>
    </location>
</feature>
<dbReference type="eggNOG" id="COG3843">
    <property type="taxonomic scope" value="Bacteria"/>
</dbReference>
<feature type="domain" description="MobA/VirD2-like nuclease" evidence="2">
    <location>
        <begin position="27"/>
        <end position="156"/>
    </location>
</feature>
<evidence type="ECO:0000259" key="2">
    <source>
        <dbReference type="Pfam" id="PF03432"/>
    </source>
</evidence>
<proteinExistence type="predicted"/>
<feature type="region of interest" description="Disordered" evidence="1">
    <location>
        <begin position="156"/>
        <end position="184"/>
    </location>
</feature>
<dbReference type="InterPro" id="IPR005094">
    <property type="entry name" value="Endonuclease_MobA/VirD2"/>
</dbReference>